<name>A0A0D3D3H9_BRAOL</name>
<evidence type="ECO:0000313" key="4">
    <source>
        <dbReference type="Proteomes" id="UP000032141"/>
    </source>
</evidence>
<organism evidence="3 4">
    <name type="scientific">Brassica oleracea var. oleracea</name>
    <dbReference type="NCBI Taxonomy" id="109376"/>
    <lineage>
        <taxon>Eukaryota</taxon>
        <taxon>Viridiplantae</taxon>
        <taxon>Streptophyta</taxon>
        <taxon>Embryophyta</taxon>
        <taxon>Tracheophyta</taxon>
        <taxon>Spermatophyta</taxon>
        <taxon>Magnoliopsida</taxon>
        <taxon>eudicotyledons</taxon>
        <taxon>Gunneridae</taxon>
        <taxon>Pentapetalae</taxon>
        <taxon>rosids</taxon>
        <taxon>malvids</taxon>
        <taxon>Brassicales</taxon>
        <taxon>Brassicaceae</taxon>
        <taxon>Brassiceae</taxon>
        <taxon>Brassica</taxon>
    </lineage>
</organism>
<accession>A0A0D3D3H9</accession>
<dbReference type="Gramene" id="Bo7g014790.1">
    <property type="protein sequence ID" value="Bo7g014790.1"/>
    <property type="gene ID" value="Bo7g014790"/>
</dbReference>
<keyword evidence="2" id="KW-0732">Signal</keyword>
<feature type="chain" id="PRO_5002270160" evidence="2">
    <location>
        <begin position="29"/>
        <end position="1023"/>
    </location>
</feature>
<dbReference type="Proteomes" id="UP000032141">
    <property type="component" value="Chromosome C7"/>
</dbReference>
<dbReference type="EnsemblPlants" id="Bo7g014790.1">
    <property type="protein sequence ID" value="Bo7g014790.1"/>
    <property type="gene ID" value="Bo7g014790"/>
</dbReference>
<evidence type="ECO:0000256" key="1">
    <source>
        <dbReference type="SAM" id="MobiDB-lite"/>
    </source>
</evidence>
<reference evidence="3" key="2">
    <citation type="submission" date="2015-03" db="UniProtKB">
        <authorList>
            <consortium name="EnsemblPlants"/>
        </authorList>
    </citation>
    <scope>IDENTIFICATION</scope>
</reference>
<feature type="region of interest" description="Disordered" evidence="1">
    <location>
        <begin position="635"/>
        <end position="654"/>
    </location>
</feature>
<evidence type="ECO:0000256" key="2">
    <source>
        <dbReference type="SAM" id="SignalP"/>
    </source>
</evidence>
<feature type="compositionally biased region" description="Basic and acidic residues" evidence="1">
    <location>
        <begin position="638"/>
        <end position="654"/>
    </location>
</feature>
<keyword evidence="4" id="KW-1185">Reference proteome</keyword>
<reference evidence="3 4" key="1">
    <citation type="journal article" date="2014" name="Genome Biol.">
        <title>Transcriptome and methylome profiling reveals relics of genome dominance in the mesopolyploid Brassica oleracea.</title>
        <authorList>
            <person name="Parkin I.A."/>
            <person name="Koh C."/>
            <person name="Tang H."/>
            <person name="Robinson S.J."/>
            <person name="Kagale S."/>
            <person name="Clarke W.E."/>
            <person name="Town C.D."/>
            <person name="Nixon J."/>
            <person name="Krishnakumar V."/>
            <person name="Bidwell S.L."/>
            <person name="Denoeud F."/>
            <person name="Belcram H."/>
            <person name="Links M.G."/>
            <person name="Just J."/>
            <person name="Clarke C."/>
            <person name="Bender T."/>
            <person name="Huebert T."/>
            <person name="Mason A.S."/>
            <person name="Pires J.C."/>
            <person name="Barker G."/>
            <person name="Moore J."/>
            <person name="Walley P.G."/>
            <person name="Manoli S."/>
            <person name="Batley J."/>
            <person name="Edwards D."/>
            <person name="Nelson M.N."/>
            <person name="Wang X."/>
            <person name="Paterson A.H."/>
            <person name="King G."/>
            <person name="Bancroft I."/>
            <person name="Chalhoub B."/>
            <person name="Sharpe A.G."/>
        </authorList>
    </citation>
    <scope>NUCLEOTIDE SEQUENCE</scope>
    <source>
        <strain evidence="3 4">cv. TO1000</strain>
    </source>
</reference>
<sequence>MPLSLFSMSCFVIDLRFMLVMFVRYVSSSATYRNQVTPRGRPRDSEIHHQGAVPCYLIESRLGDWKRAATIRWEAMQRSTGRSVEVPIRNMKSIEEDSDPKSQERCIGGYGFNCVCGGYDDGGRAMDVVMKELMVITKEVMIATEEEVVVEETVEEQVAVVITAVTSVTRVAIVFTKQVVVVVPDSLGEVLTIERRRDHNRDLQAQAELLGGGSFHSVSWRDRGLYTHDRESNDLVNNIGGVLRYFIVWYSLVSVKGVEEGLKNIDSCGFLLEWICENEELLVQGRVRLNRWQFQIEIDSGWKHAYERKQMGLQGITVAERFFPSKVFLASCVKRRDLLAIAAVQSDVQGKVLQELQVSIDISWKFWRRRINRFVVTIAETRARKKCVKAYTSICWSKWLFVVTACSSFSEVVRVTQKVSGSKKKARIVTKKNLKGKGDSRQRKMRRRNRIEQVVTTGCNPEDKGYETTVINTCSRSRKSLPQLVEACTQRRSKDAGLVSRPQWSRWSSQTRIEAQRQKEKFADLTRDIYNLIPGGVSHWLEDVLIGSAEGLKGLRAERKGYSMTRGLWICSVCQGQECQGQLTSTRRIIRRFVRGISHKGTCRRDNFSISGRVRLVLHKQAHLKLMCVKARSVKRTTKSEPKSEPSHGTERSFMKGILRQCPQESPQNMWSSGYMVASQENIEAVSSGKSISKWPYTHRWPDRSDPDAAVAPRRYGLDPLLPTPGHHSMSGRRGDILDNSLIRWWSKDICVDSLSNHVVLGGVSCLSVQQYKVMLKCSLFKNIKCDIKVLLQHEGFTRIVLKVCSAKCLAGWQDFDSRLNAHEWNRKAKEEINLQKDVQVSVQALEQLGSQLKTIDECDGIQNDNGIVTYLSSGLKKIMKEIQAWLKVELREVRRDKRRQGDAEDEQACSSIKRCRHQVRVMDLDQTGGVFPLGEVLTIQRRRDHDRDRQAQAEPIGGGSFHGVSWRDRGLYTHNRESNDLVNHIGGVLRYFIVDVVDPGSTPDVVHCGRELGEKFLSHEQE</sequence>
<proteinExistence type="predicted"/>
<dbReference type="eggNOG" id="ENOG502SURG">
    <property type="taxonomic scope" value="Eukaryota"/>
</dbReference>
<protein>
    <submittedName>
        <fullName evidence="3">Uncharacterized protein</fullName>
    </submittedName>
</protein>
<dbReference type="STRING" id="109376.A0A0D3D3H9"/>
<evidence type="ECO:0000313" key="3">
    <source>
        <dbReference type="EnsemblPlants" id="Bo7g014790.1"/>
    </source>
</evidence>
<feature type="signal peptide" evidence="2">
    <location>
        <begin position="1"/>
        <end position="28"/>
    </location>
</feature>
<dbReference type="HOGENOM" id="CLU_295681_0_0_1"/>
<dbReference type="AlphaFoldDB" id="A0A0D3D3H9"/>